<dbReference type="Gene3D" id="3.30.230.10">
    <property type="match status" value="1"/>
</dbReference>
<dbReference type="Proteomes" id="UP000305709">
    <property type="component" value="Unassembled WGS sequence"/>
</dbReference>
<dbReference type="GO" id="GO:0050515">
    <property type="term" value="F:4-(cytidine 5'-diphospho)-2-C-methyl-D-erythritol kinase activity"/>
    <property type="evidence" value="ECO:0007669"/>
    <property type="project" value="UniProtKB-UniRule"/>
</dbReference>
<accession>A0A5C4NJB3</accession>
<proteinExistence type="inferred from homology"/>
<dbReference type="InterPro" id="IPR013750">
    <property type="entry name" value="GHMP_kinase_C_dom"/>
</dbReference>
<dbReference type="OrthoDB" id="9809438at2"/>
<gene>
    <name evidence="10" type="primary">ispE</name>
    <name evidence="13" type="ORF">FHG71_03145</name>
</gene>
<comment type="pathway">
    <text evidence="10">Isoprenoid biosynthesis; isopentenyl diphosphate biosynthesis via DXP pathway; isopentenyl diphosphate from 1-deoxy-D-xylulose 5-phosphate: step 3/6.</text>
</comment>
<protein>
    <recommendedName>
        <fullName evidence="3 10">4-diphosphocytidyl-2-C-methyl-D-erythritol kinase</fullName>
        <shortName evidence="10">CMK</shortName>
        <ecNumber evidence="2 10">2.7.1.148</ecNumber>
    </recommendedName>
    <alternativeName>
        <fullName evidence="9 10">4-(cytidine-5'-diphospho)-2-C-methyl-D-erythritol kinase</fullName>
    </alternativeName>
</protein>
<evidence type="ECO:0000259" key="11">
    <source>
        <dbReference type="Pfam" id="PF00288"/>
    </source>
</evidence>
<evidence type="ECO:0000256" key="1">
    <source>
        <dbReference type="ARBA" id="ARBA00009684"/>
    </source>
</evidence>
<dbReference type="GO" id="GO:0005524">
    <property type="term" value="F:ATP binding"/>
    <property type="evidence" value="ECO:0007669"/>
    <property type="project" value="UniProtKB-UniRule"/>
</dbReference>
<dbReference type="InterPro" id="IPR036554">
    <property type="entry name" value="GHMP_kinase_C_sf"/>
</dbReference>
<dbReference type="InterPro" id="IPR020568">
    <property type="entry name" value="Ribosomal_Su5_D2-typ_SF"/>
</dbReference>
<evidence type="ECO:0000256" key="7">
    <source>
        <dbReference type="ARBA" id="ARBA00022840"/>
    </source>
</evidence>
<dbReference type="RefSeq" id="WP_139080163.1">
    <property type="nucleotide sequence ID" value="NZ_VDFV01000002.1"/>
</dbReference>
<comment type="function">
    <text evidence="10">Catalyzes the phosphorylation of the position 2 hydroxy group of 4-diphosphocytidyl-2C-methyl-D-erythritol.</text>
</comment>
<dbReference type="PANTHER" id="PTHR43527">
    <property type="entry name" value="4-DIPHOSPHOCYTIDYL-2-C-METHYL-D-ERYTHRITOL KINASE, CHLOROPLASTIC"/>
    <property type="match status" value="1"/>
</dbReference>
<dbReference type="InterPro" id="IPR006204">
    <property type="entry name" value="GHMP_kinase_N_dom"/>
</dbReference>
<dbReference type="NCBIfam" id="NF011202">
    <property type="entry name" value="PRK14608.1"/>
    <property type="match status" value="1"/>
</dbReference>
<dbReference type="EC" id="2.7.1.148" evidence="2 10"/>
<reference evidence="13 14" key="1">
    <citation type="submission" date="2019-06" db="EMBL/GenBank/DDBJ databases">
        <authorList>
            <person name="Jiang L."/>
        </authorList>
    </citation>
    <scope>NUCLEOTIDE SEQUENCE [LARGE SCALE GENOMIC DNA]</scope>
    <source>
        <strain evidence="13 14">YIM 48858</strain>
    </source>
</reference>
<dbReference type="AlphaFoldDB" id="A0A5C4NJB3"/>
<dbReference type="HAMAP" id="MF_00061">
    <property type="entry name" value="IspE"/>
    <property type="match status" value="1"/>
</dbReference>
<sequence length="284" mass="29430">MDKGFAPAKVNLALHVTGLGSDGYHRLDSLVVFAGTGDQITATPARELTLTVGGPFAIGVPTDGTNLVLRAAQALREARNVTKGAAIRLTKNLPHGAGIGSGSSDAAATLKLLAKLWDVEPLDPDAPEVLELGSDVPVCLRAPTAMRMRGRGEVLDPLPPLPSLGLILVNPGTALPTRDVFQALETKSNAPLPALPETRRPEDFAAWLKTVRNDLQGPAEKLAPPVGEALALLRRAPGVLAAVMSGSGATCVGICKDAGAARTAARAIQVARQSWWVAPAPLLT</sequence>
<evidence type="ECO:0000256" key="8">
    <source>
        <dbReference type="ARBA" id="ARBA00023229"/>
    </source>
</evidence>
<comment type="catalytic activity">
    <reaction evidence="10">
        <text>4-CDP-2-C-methyl-D-erythritol + ATP = 4-CDP-2-C-methyl-D-erythritol 2-phosphate + ADP + H(+)</text>
        <dbReference type="Rhea" id="RHEA:18437"/>
        <dbReference type="ChEBI" id="CHEBI:15378"/>
        <dbReference type="ChEBI" id="CHEBI:30616"/>
        <dbReference type="ChEBI" id="CHEBI:57823"/>
        <dbReference type="ChEBI" id="CHEBI:57919"/>
        <dbReference type="ChEBI" id="CHEBI:456216"/>
        <dbReference type="EC" id="2.7.1.148"/>
    </reaction>
</comment>
<dbReference type="UniPathway" id="UPA00056">
    <property type="reaction ID" value="UER00094"/>
</dbReference>
<comment type="caution">
    <text evidence="13">The sequence shown here is derived from an EMBL/GenBank/DDBJ whole genome shotgun (WGS) entry which is preliminary data.</text>
</comment>
<evidence type="ECO:0000256" key="9">
    <source>
        <dbReference type="ARBA" id="ARBA00032554"/>
    </source>
</evidence>
<evidence type="ECO:0000256" key="2">
    <source>
        <dbReference type="ARBA" id="ARBA00012052"/>
    </source>
</evidence>
<evidence type="ECO:0000256" key="4">
    <source>
        <dbReference type="ARBA" id="ARBA00022679"/>
    </source>
</evidence>
<evidence type="ECO:0000259" key="12">
    <source>
        <dbReference type="Pfam" id="PF08544"/>
    </source>
</evidence>
<dbReference type="SUPFAM" id="SSF55060">
    <property type="entry name" value="GHMP Kinase, C-terminal domain"/>
    <property type="match status" value="1"/>
</dbReference>
<dbReference type="Gene3D" id="3.30.70.890">
    <property type="entry name" value="GHMP kinase, C-terminal domain"/>
    <property type="match status" value="1"/>
</dbReference>
<keyword evidence="14" id="KW-1185">Reference proteome</keyword>
<dbReference type="EMBL" id="VDFV01000002">
    <property type="protein sequence ID" value="TNC74202.1"/>
    <property type="molecule type" value="Genomic_DNA"/>
</dbReference>
<dbReference type="InterPro" id="IPR014721">
    <property type="entry name" value="Ribsml_uS5_D2-typ_fold_subgr"/>
</dbReference>
<evidence type="ECO:0000256" key="3">
    <source>
        <dbReference type="ARBA" id="ARBA00017473"/>
    </source>
</evidence>
<name>A0A5C4NJB3_9RHOB</name>
<feature type="active site" evidence="10">
    <location>
        <position position="135"/>
    </location>
</feature>
<organism evidence="13 14">
    <name type="scientific">Rubellimicrobium roseum</name>
    <dbReference type="NCBI Taxonomy" id="687525"/>
    <lineage>
        <taxon>Bacteria</taxon>
        <taxon>Pseudomonadati</taxon>
        <taxon>Pseudomonadota</taxon>
        <taxon>Alphaproteobacteria</taxon>
        <taxon>Rhodobacterales</taxon>
        <taxon>Roseobacteraceae</taxon>
        <taxon>Rubellimicrobium</taxon>
    </lineage>
</organism>
<keyword evidence="5 10" id="KW-0547">Nucleotide-binding</keyword>
<evidence type="ECO:0000256" key="5">
    <source>
        <dbReference type="ARBA" id="ARBA00022741"/>
    </source>
</evidence>
<evidence type="ECO:0000313" key="14">
    <source>
        <dbReference type="Proteomes" id="UP000305709"/>
    </source>
</evidence>
<feature type="active site" evidence="10">
    <location>
        <position position="9"/>
    </location>
</feature>
<evidence type="ECO:0000313" key="13">
    <source>
        <dbReference type="EMBL" id="TNC74202.1"/>
    </source>
</evidence>
<dbReference type="GO" id="GO:0019288">
    <property type="term" value="P:isopentenyl diphosphate biosynthetic process, methylerythritol 4-phosphate pathway"/>
    <property type="evidence" value="ECO:0007669"/>
    <property type="project" value="UniProtKB-UniRule"/>
</dbReference>
<dbReference type="NCBIfam" id="TIGR00154">
    <property type="entry name" value="ispE"/>
    <property type="match status" value="1"/>
</dbReference>
<keyword evidence="6 10" id="KW-0418">Kinase</keyword>
<dbReference type="SUPFAM" id="SSF54211">
    <property type="entry name" value="Ribosomal protein S5 domain 2-like"/>
    <property type="match status" value="1"/>
</dbReference>
<dbReference type="PIRSF" id="PIRSF010376">
    <property type="entry name" value="IspE"/>
    <property type="match status" value="1"/>
</dbReference>
<dbReference type="GO" id="GO:0016114">
    <property type="term" value="P:terpenoid biosynthetic process"/>
    <property type="evidence" value="ECO:0007669"/>
    <property type="project" value="UniProtKB-UniRule"/>
</dbReference>
<dbReference type="PANTHER" id="PTHR43527:SF2">
    <property type="entry name" value="4-DIPHOSPHOCYTIDYL-2-C-METHYL-D-ERYTHRITOL KINASE, CHLOROPLASTIC"/>
    <property type="match status" value="1"/>
</dbReference>
<comment type="similarity">
    <text evidence="1 10">Belongs to the GHMP kinase family. IspE subfamily.</text>
</comment>
<keyword evidence="8 10" id="KW-0414">Isoprene biosynthesis</keyword>
<keyword evidence="4 10" id="KW-0808">Transferase</keyword>
<evidence type="ECO:0000256" key="10">
    <source>
        <dbReference type="HAMAP-Rule" id="MF_00061"/>
    </source>
</evidence>
<feature type="binding site" evidence="10">
    <location>
        <begin position="94"/>
        <end position="104"/>
    </location>
    <ligand>
        <name>ATP</name>
        <dbReference type="ChEBI" id="CHEBI:30616"/>
    </ligand>
</feature>
<dbReference type="Pfam" id="PF08544">
    <property type="entry name" value="GHMP_kinases_C"/>
    <property type="match status" value="1"/>
</dbReference>
<dbReference type="Pfam" id="PF00288">
    <property type="entry name" value="GHMP_kinases_N"/>
    <property type="match status" value="1"/>
</dbReference>
<feature type="domain" description="GHMP kinase C-terminal" evidence="12">
    <location>
        <begin position="202"/>
        <end position="268"/>
    </location>
</feature>
<keyword evidence="7 10" id="KW-0067">ATP-binding</keyword>
<evidence type="ECO:0000256" key="6">
    <source>
        <dbReference type="ARBA" id="ARBA00022777"/>
    </source>
</evidence>
<dbReference type="InterPro" id="IPR004424">
    <property type="entry name" value="IspE"/>
</dbReference>
<feature type="domain" description="GHMP kinase N-terminal" evidence="11">
    <location>
        <begin position="66"/>
        <end position="134"/>
    </location>
</feature>